<dbReference type="Proteomes" id="UP000689195">
    <property type="component" value="Unassembled WGS sequence"/>
</dbReference>
<accession>A0A8S1TED1</accession>
<reference evidence="2" key="1">
    <citation type="submission" date="2021-01" db="EMBL/GenBank/DDBJ databases">
        <authorList>
            <consortium name="Genoscope - CEA"/>
            <person name="William W."/>
        </authorList>
    </citation>
    <scope>NUCLEOTIDE SEQUENCE</scope>
</reference>
<proteinExistence type="predicted"/>
<evidence type="ECO:0000313" key="3">
    <source>
        <dbReference type="Proteomes" id="UP000689195"/>
    </source>
</evidence>
<dbReference type="OrthoDB" id="299482at2759"/>
<comment type="caution">
    <text evidence="2">The sequence shown here is derived from an EMBL/GenBank/DDBJ whole genome shotgun (WGS) entry which is preliminary data.</text>
</comment>
<keyword evidence="1" id="KW-0812">Transmembrane</keyword>
<evidence type="ECO:0000256" key="1">
    <source>
        <dbReference type="SAM" id="Phobius"/>
    </source>
</evidence>
<dbReference type="EMBL" id="CAJJDO010000019">
    <property type="protein sequence ID" value="CAD8149556.1"/>
    <property type="molecule type" value="Genomic_DNA"/>
</dbReference>
<sequence>MFLLLLILQLVSSYFINKDEFKIFDHSLSQAADHDLFNGTYREYLAGQIEDGDQIIAVASLSQTFNHTIHVAILSLNKQQTYTVYSLFYDKMQLKLFTINRQKPKYINSCNQIAFDQSQYVLACGQHYQFQNGTLLTLNQLELQNTIYFQSHLNGFITITQHQIFYFDFNFQLIRQQQHKAQAFLVTDQYLYLAELQNIIILNINDQEDIETISLECNQIIKTFAVFQDYLFAQCEKLKQIDQKGKIIEFNQTHTQFLTQTRKFMIIDNNIAFNIKYHSQIYSSSNKIYTINFDDHLITFKNNNIYVIQLLDLSVISAKNTTDSFQIGELEFIVLDYGLKALKPFQTTNNQLQKPQTNKFYYNEYIIGNDLLVSGDGIDSGLFEKILNTQQLNTDNLIAVIKYQLEKIVFFFLDDQTIYADICQFNEMNIEYYCIDSYIFTRVKSPIFNFQTIYDQLTDQFVVAYCTEDTPGLHIFIDDNLYIEKDDLIKYFLGQEFLILVKKQNKQWIEIFRLQFEIYDLEAKLFINENIIQIAFGIDELYILDDNNQVSIIVESIYGWQLVFIQKFTQQIQSINYSNNQLIIIADQEIFIYSQNQLRGIVQYNLPQPKVFYSTDKYLYITNSTHLIQFNFNQHQALSNSILRIIQQPLSQKLFIIDYPQMDLLFFNNKVIGLQDQKHFTISTYSQREQYFNLLTKKLQFSNSFNESIQIEITVVGTQLALRVIPYTQENLLKPLNRINIQEIFDGPISNIYIKETDQASFKQIISKSKIMNPQITQNKIIDLIYLQQEETLLFHSQLLQHCILNKECKTLKLVEDQKCNSLDQSQQYAFLICQNYLLYFNKQSPQDIKKLITNFTKISKLSFDQNLIAIYGQNNSTNNIAIYEDFKLIYFKQSNDLQDILIVNKTLYQLRKIELIIIDSNLNSVSIQLLEEFCKYNDSKLFIDTEFRQIKYLSNNTYLITTNNGPTFQIEITFDYKIQIIKRYTSIPEYFPIELTQINDQIFSIVFSNYKQTYAVFYQIQMQNLIPYFQSIQLGKKISKNYIRKSQENRLAIRDILNKTQLIEYDINHYAQIISKMKTEESLRLTFIAENFNFQSINEIIQLQIKIIGEEEIDIKEQLNFIEIFGYLVLGLVLLLILLLVARQIRRYRLFRDLNLKEKKRFDEEKIEYN</sequence>
<organism evidence="2 3">
    <name type="scientific">Paramecium pentaurelia</name>
    <dbReference type="NCBI Taxonomy" id="43138"/>
    <lineage>
        <taxon>Eukaryota</taxon>
        <taxon>Sar</taxon>
        <taxon>Alveolata</taxon>
        <taxon>Ciliophora</taxon>
        <taxon>Intramacronucleata</taxon>
        <taxon>Oligohymenophorea</taxon>
        <taxon>Peniculida</taxon>
        <taxon>Parameciidae</taxon>
        <taxon>Paramecium</taxon>
    </lineage>
</organism>
<name>A0A8S1TED1_9CILI</name>
<evidence type="ECO:0008006" key="4">
    <source>
        <dbReference type="Google" id="ProtNLM"/>
    </source>
</evidence>
<keyword evidence="1" id="KW-1133">Transmembrane helix</keyword>
<evidence type="ECO:0000313" key="2">
    <source>
        <dbReference type="EMBL" id="CAD8149556.1"/>
    </source>
</evidence>
<protein>
    <recommendedName>
        <fullName evidence="4">Transmembrane protein</fullName>
    </recommendedName>
</protein>
<dbReference type="AlphaFoldDB" id="A0A8S1TED1"/>
<keyword evidence="3" id="KW-1185">Reference proteome</keyword>
<gene>
    <name evidence="2" type="ORF">PPENT_87.1.T0190168</name>
</gene>
<keyword evidence="1" id="KW-0472">Membrane</keyword>
<feature type="transmembrane region" description="Helical" evidence="1">
    <location>
        <begin position="1125"/>
        <end position="1143"/>
    </location>
</feature>